<proteinExistence type="predicted"/>
<dbReference type="Proteomes" id="UP000502894">
    <property type="component" value="Chromosome"/>
</dbReference>
<evidence type="ECO:0000313" key="1">
    <source>
        <dbReference type="EMBL" id="BCA95336.1"/>
    </source>
</evidence>
<evidence type="ECO:0000313" key="2">
    <source>
        <dbReference type="Proteomes" id="UP000502894"/>
    </source>
</evidence>
<reference evidence="1" key="1">
    <citation type="journal article" date="2020" name="Microbiol. Resour. Announc.">
        <title>Complete Genome Sequence of Novel Psychrotolerant Legionella Strain TUM19329, Isolated from Antarctic Lake Sediment.</title>
        <authorList>
            <person name="Shimada S."/>
            <person name="Nakai R."/>
            <person name="Aoki K."/>
            <person name="Shimoeda N."/>
            <person name="Ohno G."/>
            <person name="Miyazaki Y."/>
            <person name="Kudoh S."/>
            <person name="Imura S."/>
            <person name="Watanabe K."/>
            <person name="Ishii Y."/>
            <person name="Tateda K."/>
        </authorList>
    </citation>
    <scope>NUCLEOTIDE SEQUENCE [LARGE SCALE GENOMIC DNA]</scope>
    <source>
        <strain evidence="1">TUM19329</strain>
    </source>
</reference>
<dbReference type="RefSeq" id="WP_173236968.1">
    <property type="nucleotide sequence ID" value="NZ_AP022839.1"/>
</dbReference>
<name>A0A6F8T5U3_9GAMM</name>
<accession>A0A6F8T5U3</accession>
<organism evidence="1 2">
    <name type="scientific">Legionella antarctica</name>
    <dbReference type="NCBI Taxonomy" id="2708020"/>
    <lineage>
        <taxon>Bacteria</taxon>
        <taxon>Pseudomonadati</taxon>
        <taxon>Pseudomonadota</taxon>
        <taxon>Gammaproteobacteria</taxon>
        <taxon>Legionellales</taxon>
        <taxon>Legionellaceae</taxon>
        <taxon>Legionella</taxon>
    </lineage>
</organism>
<dbReference type="EMBL" id="AP022839">
    <property type="protein sequence ID" value="BCA95336.1"/>
    <property type="molecule type" value="Genomic_DNA"/>
</dbReference>
<protein>
    <submittedName>
        <fullName evidence="1">Metal-binding protein</fullName>
    </submittedName>
</protein>
<dbReference type="AlphaFoldDB" id="A0A6F8T5U3"/>
<keyword evidence="2" id="KW-1185">Reference proteome</keyword>
<gene>
    <name evidence="1" type="ORF">TUM19329_16970</name>
</gene>
<dbReference type="KEGG" id="lant:TUM19329_16970"/>
<sequence>MLHLPELVKQGQHTKLLTVKDRLPFFLIAPCEITVSYHVEAKDDCYLIYLKVSGSLTSLCQRCMQDFPTSYENHTVIAVCRTDERAEQMLGLYECIVSTNWLVDLEELIVDELHLYAPQFHPDINDCDSEVNQFLTEKNDSY</sequence>